<dbReference type="Gene3D" id="1.10.287.1490">
    <property type="match status" value="1"/>
</dbReference>
<keyword evidence="2" id="KW-0812">Transmembrane</keyword>
<organism evidence="3 4">
    <name type="scientific">Thalassobacillus devorans</name>
    <dbReference type="NCBI Taxonomy" id="279813"/>
    <lineage>
        <taxon>Bacteria</taxon>
        <taxon>Bacillati</taxon>
        <taxon>Bacillota</taxon>
        <taxon>Bacilli</taxon>
        <taxon>Bacillales</taxon>
        <taxon>Bacillaceae</taxon>
        <taxon>Thalassobacillus</taxon>
    </lineage>
</organism>
<name>A0ABQ1NG54_9BACI</name>
<reference evidence="4" key="1">
    <citation type="journal article" date="2019" name="Int. J. Syst. Evol. Microbiol.">
        <title>The Global Catalogue of Microorganisms (GCM) 10K type strain sequencing project: providing services to taxonomists for standard genome sequencing and annotation.</title>
        <authorList>
            <consortium name="The Broad Institute Genomics Platform"/>
            <consortium name="The Broad Institute Genome Sequencing Center for Infectious Disease"/>
            <person name="Wu L."/>
            <person name="Ma J."/>
        </authorList>
    </citation>
    <scope>NUCLEOTIDE SEQUENCE [LARGE SCALE GENOMIC DNA]</scope>
    <source>
        <strain evidence="4">CCM 7282</strain>
    </source>
</reference>
<evidence type="ECO:0000256" key="1">
    <source>
        <dbReference type="SAM" id="Coils"/>
    </source>
</evidence>
<feature type="coiled-coil region" evidence="1">
    <location>
        <begin position="45"/>
        <end position="163"/>
    </location>
</feature>
<keyword evidence="4" id="KW-1185">Reference proteome</keyword>
<gene>
    <name evidence="3" type="ORF">GCM10007216_03510</name>
</gene>
<protein>
    <submittedName>
        <fullName evidence="3">Uncharacterized protein</fullName>
    </submittedName>
</protein>
<sequence>MKEFFKSKTAKVTGIGLAIILIASVFYSVGTTQAKGEFQDSKVTLSELLTKIGEAEGELENLEEEVEQAVEEKEETVTENEEEIRDTEQRLDKVKADYKKEKEAYDEAVKVIEKRDAAEQELSTFQKEIDEFNATIEGKKKEVSDLESEIERLTNIVVETGEEPKEFAAGQYLVGQDFPEGRYKAVPVGEGSNFIIYGSSGYADVNTILGDGSFGETEYIFWTSEGDVMETAARVKLIPLE</sequence>
<keyword evidence="2" id="KW-0472">Membrane</keyword>
<evidence type="ECO:0000313" key="4">
    <source>
        <dbReference type="Proteomes" id="UP000619534"/>
    </source>
</evidence>
<comment type="caution">
    <text evidence="3">The sequence shown here is derived from an EMBL/GenBank/DDBJ whole genome shotgun (WGS) entry which is preliminary data.</text>
</comment>
<evidence type="ECO:0000256" key="2">
    <source>
        <dbReference type="SAM" id="Phobius"/>
    </source>
</evidence>
<dbReference type="RefSeq" id="WP_208416237.1">
    <property type="nucleotide sequence ID" value="NZ_BMCJ01000001.1"/>
</dbReference>
<dbReference type="Proteomes" id="UP000619534">
    <property type="component" value="Unassembled WGS sequence"/>
</dbReference>
<keyword evidence="1" id="KW-0175">Coiled coil</keyword>
<evidence type="ECO:0000313" key="3">
    <source>
        <dbReference type="EMBL" id="GGC76235.1"/>
    </source>
</evidence>
<keyword evidence="2" id="KW-1133">Transmembrane helix</keyword>
<feature type="transmembrane region" description="Helical" evidence="2">
    <location>
        <begin position="12"/>
        <end position="30"/>
    </location>
</feature>
<dbReference type="EMBL" id="BMCJ01000001">
    <property type="protein sequence ID" value="GGC76235.1"/>
    <property type="molecule type" value="Genomic_DNA"/>
</dbReference>
<accession>A0ABQ1NG54</accession>
<proteinExistence type="predicted"/>